<accession>A0A0A9BD01</accession>
<reference evidence="2" key="2">
    <citation type="journal article" date="2015" name="Data Brief">
        <title>Shoot transcriptome of the giant reed, Arundo donax.</title>
        <authorList>
            <person name="Barrero R.A."/>
            <person name="Guerrero F.D."/>
            <person name="Moolhuijzen P."/>
            <person name="Goolsby J.A."/>
            <person name="Tidwell J."/>
            <person name="Bellgard S.E."/>
            <person name="Bellgard M.I."/>
        </authorList>
    </citation>
    <scope>NUCLEOTIDE SEQUENCE</scope>
    <source>
        <tissue evidence="2">Shoot tissue taken approximately 20 cm above the soil surface</tissue>
    </source>
</reference>
<name>A0A0A9BD01_ARUDO</name>
<sequence>MEVNQVIQDTGTDIGTKETVTVEV</sequence>
<organism evidence="2">
    <name type="scientific">Arundo donax</name>
    <name type="common">Giant reed</name>
    <name type="synonym">Donax arundinaceus</name>
    <dbReference type="NCBI Taxonomy" id="35708"/>
    <lineage>
        <taxon>Eukaryota</taxon>
        <taxon>Viridiplantae</taxon>
        <taxon>Streptophyta</taxon>
        <taxon>Embryophyta</taxon>
        <taxon>Tracheophyta</taxon>
        <taxon>Spermatophyta</taxon>
        <taxon>Magnoliopsida</taxon>
        <taxon>Liliopsida</taxon>
        <taxon>Poales</taxon>
        <taxon>Poaceae</taxon>
        <taxon>PACMAD clade</taxon>
        <taxon>Arundinoideae</taxon>
        <taxon>Arundineae</taxon>
        <taxon>Arundo</taxon>
    </lineage>
</organism>
<reference evidence="2" key="1">
    <citation type="submission" date="2014-09" db="EMBL/GenBank/DDBJ databases">
        <authorList>
            <person name="Magalhaes I.L.F."/>
            <person name="Oliveira U."/>
            <person name="Santos F.R."/>
            <person name="Vidigal T.H.D.A."/>
            <person name="Brescovit A.D."/>
            <person name="Santos A.J."/>
        </authorList>
    </citation>
    <scope>NUCLEOTIDE SEQUENCE</scope>
    <source>
        <tissue evidence="2">Shoot tissue taken approximately 20 cm above the soil surface</tissue>
    </source>
</reference>
<evidence type="ECO:0000256" key="1">
    <source>
        <dbReference type="SAM" id="MobiDB-lite"/>
    </source>
</evidence>
<feature type="region of interest" description="Disordered" evidence="1">
    <location>
        <begin position="1"/>
        <end position="24"/>
    </location>
</feature>
<dbReference type="AlphaFoldDB" id="A0A0A9BD01"/>
<proteinExistence type="predicted"/>
<feature type="compositionally biased region" description="Polar residues" evidence="1">
    <location>
        <begin position="1"/>
        <end position="13"/>
    </location>
</feature>
<evidence type="ECO:0000313" key="2">
    <source>
        <dbReference type="EMBL" id="JAD57157.1"/>
    </source>
</evidence>
<dbReference type="EMBL" id="GBRH01240738">
    <property type="protein sequence ID" value="JAD57157.1"/>
    <property type="molecule type" value="Transcribed_RNA"/>
</dbReference>
<protein>
    <submittedName>
        <fullName evidence="2">Uncharacterized protein</fullName>
    </submittedName>
</protein>